<comment type="caution">
    <text evidence="1">The sequence shown here is derived from an EMBL/GenBank/DDBJ whole genome shotgun (WGS) entry which is preliminary data.</text>
</comment>
<evidence type="ECO:0000313" key="1">
    <source>
        <dbReference type="EMBL" id="RNA34829.1"/>
    </source>
</evidence>
<dbReference type="AlphaFoldDB" id="A0A3M7SGI4"/>
<accession>A0A3M7SGI4</accession>
<protein>
    <submittedName>
        <fullName evidence="1">Uncharacterized protein</fullName>
    </submittedName>
</protein>
<dbReference type="Proteomes" id="UP000276133">
    <property type="component" value="Unassembled WGS sequence"/>
</dbReference>
<proteinExistence type="predicted"/>
<reference evidence="1 2" key="1">
    <citation type="journal article" date="2018" name="Sci. Rep.">
        <title>Genomic signatures of local adaptation to the degree of environmental predictability in rotifers.</title>
        <authorList>
            <person name="Franch-Gras L."/>
            <person name="Hahn C."/>
            <person name="Garcia-Roger E.M."/>
            <person name="Carmona M.J."/>
            <person name="Serra M."/>
            <person name="Gomez A."/>
        </authorList>
    </citation>
    <scope>NUCLEOTIDE SEQUENCE [LARGE SCALE GENOMIC DNA]</scope>
    <source>
        <strain evidence="1">HYR1</strain>
    </source>
</reference>
<evidence type="ECO:0000313" key="2">
    <source>
        <dbReference type="Proteomes" id="UP000276133"/>
    </source>
</evidence>
<keyword evidence="2" id="KW-1185">Reference proteome</keyword>
<gene>
    <name evidence="1" type="ORF">BpHYR1_045243</name>
</gene>
<organism evidence="1 2">
    <name type="scientific">Brachionus plicatilis</name>
    <name type="common">Marine rotifer</name>
    <name type="synonym">Brachionus muelleri</name>
    <dbReference type="NCBI Taxonomy" id="10195"/>
    <lineage>
        <taxon>Eukaryota</taxon>
        <taxon>Metazoa</taxon>
        <taxon>Spiralia</taxon>
        <taxon>Gnathifera</taxon>
        <taxon>Rotifera</taxon>
        <taxon>Eurotatoria</taxon>
        <taxon>Monogononta</taxon>
        <taxon>Pseudotrocha</taxon>
        <taxon>Ploima</taxon>
        <taxon>Brachionidae</taxon>
        <taxon>Brachionus</taxon>
    </lineage>
</organism>
<name>A0A3M7SGI4_BRAPC</name>
<sequence length="62" mass="7499">KFCRKFGIDWGWWIYGMVFQQELLLRLLMGQALYWRWYSDHFRCTAVHTTTTTTTTTTNTTN</sequence>
<dbReference type="EMBL" id="REGN01001408">
    <property type="protein sequence ID" value="RNA34829.1"/>
    <property type="molecule type" value="Genomic_DNA"/>
</dbReference>
<feature type="non-terminal residue" evidence="1">
    <location>
        <position position="1"/>
    </location>
</feature>